<dbReference type="Gramene" id="rna27319">
    <property type="protein sequence ID" value="RHN64499.1"/>
    <property type="gene ID" value="gene27319"/>
</dbReference>
<accession>A0A396IFX7</accession>
<comment type="caution">
    <text evidence="1">The sequence shown here is derived from an EMBL/GenBank/DDBJ whole genome shotgun (WGS) entry which is preliminary data.</text>
</comment>
<reference evidence="2" key="1">
    <citation type="journal article" date="2018" name="Nat. Plants">
        <title>Whole-genome landscape of Medicago truncatula symbiotic genes.</title>
        <authorList>
            <person name="Pecrix Y."/>
            <person name="Staton S.E."/>
            <person name="Sallet E."/>
            <person name="Lelandais-Briere C."/>
            <person name="Moreau S."/>
            <person name="Carrere S."/>
            <person name="Blein T."/>
            <person name="Jardinaud M.F."/>
            <person name="Latrasse D."/>
            <person name="Zouine M."/>
            <person name="Zahm M."/>
            <person name="Kreplak J."/>
            <person name="Mayjonade B."/>
            <person name="Satge C."/>
            <person name="Perez M."/>
            <person name="Cauet S."/>
            <person name="Marande W."/>
            <person name="Chantry-Darmon C."/>
            <person name="Lopez-Roques C."/>
            <person name="Bouchez O."/>
            <person name="Berard A."/>
            <person name="Debelle F."/>
            <person name="Munos S."/>
            <person name="Bendahmane A."/>
            <person name="Berges H."/>
            <person name="Niebel A."/>
            <person name="Buitink J."/>
            <person name="Frugier F."/>
            <person name="Benhamed M."/>
            <person name="Crespi M."/>
            <person name="Gouzy J."/>
            <person name="Gamas P."/>
        </authorList>
    </citation>
    <scope>NUCLEOTIDE SEQUENCE [LARGE SCALE GENOMIC DNA]</scope>
    <source>
        <strain evidence="2">cv. Jemalong A17</strain>
    </source>
</reference>
<dbReference type="AlphaFoldDB" id="A0A396IFX7"/>
<proteinExistence type="predicted"/>
<sequence>MNKSFPNTLLIIDTNCSECAEVLLSLNEISQNAFSNMENKHSKRCLLKYVNPARLRSNVTSKY</sequence>
<name>A0A396IFX7_MEDTR</name>
<protein>
    <submittedName>
        <fullName evidence="1">Uncharacterized protein</fullName>
    </submittedName>
</protein>
<dbReference type="Proteomes" id="UP000265566">
    <property type="component" value="Chromosome 4"/>
</dbReference>
<gene>
    <name evidence="1" type="ORF">MtrunA17_Chr4g0069741</name>
</gene>
<dbReference type="EMBL" id="PSQE01000004">
    <property type="protein sequence ID" value="RHN64499.1"/>
    <property type="molecule type" value="Genomic_DNA"/>
</dbReference>
<evidence type="ECO:0000313" key="1">
    <source>
        <dbReference type="EMBL" id="RHN64499.1"/>
    </source>
</evidence>
<organism evidence="1 2">
    <name type="scientific">Medicago truncatula</name>
    <name type="common">Barrel medic</name>
    <name type="synonym">Medicago tribuloides</name>
    <dbReference type="NCBI Taxonomy" id="3880"/>
    <lineage>
        <taxon>Eukaryota</taxon>
        <taxon>Viridiplantae</taxon>
        <taxon>Streptophyta</taxon>
        <taxon>Embryophyta</taxon>
        <taxon>Tracheophyta</taxon>
        <taxon>Spermatophyta</taxon>
        <taxon>Magnoliopsida</taxon>
        <taxon>eudicotyledons</taxon>
        <taxon>Gunneridae</taxon>
        <taxon>Pentapetalae</taxon>
        <taxon>rosids</taxon>
        <taxon>fabids</taxon>
        <taxon>Fabales</taxon>
        <taxon>Fabaceae</taxon>
        <taxon>Papilionoideae</taxon>
        <taxon>50 kb inversion clade</taxon>
        <taxon>NPAAA clade</taxon>
        <taxon>Hologalegina</taxon>
        <taxon>IRL clade</taxon>
        <taxon>Trifolieae</taxon>
        <taxon>Medicago</taxon>
    </lineage>
</organism>
<evidence type="ECO:0000313" key="2">
    <source>
        <dbReference type="Proteomes" id="UP000265566"/>
    </source>
</evidence>